<evidence type="ECO:0000259" key="5">
    <source>
        <dbReference type="Pfam" id="PF00331"/>
    </source>
</evidence>
<name>A0A1G1ZCA6_9BACT</name>
<feature type="transmembrane region" description="Helical" evidence="4">
    <location>
        <begin position="117"/>
        <end position="136"/>
    </location>
</feature>
<evidence type="ECO:0000256" key="4">
    <source>
        <dbReference type="SAM" id="Phobius"/>
    </source>
</evidence>
<feature type="transmembrane region" description="Helical" evidence="4">
    <location>
        <begin position="61"/>
        <end position="85"/>
    </location>
</feature>
<reference evidence="7 8" key="1">
    <citation type="journal article" date="2016" name="Nat. Commun.">
        <title>Thousands of microbial genomes shed light on interconnected biogeochemical processes in an aquifer system.</title>
        <authorList>
            <person name="Anantharaman K."/>
            <person name="Brown C.T."/>
            <person name="Hug L.A."/>
            <person name="Sharon I."/>
            <person name="Castelle C.J."/>
            <person name="Probst A.J."/>
            <person name="Thomas B.C."/>
            <person name="Singh A."/>
            <person name="Wilkins M.J."/>
            <person name="Karaoz U."/>
            <person name="Brodie E.L."/>
            <person name="Williams K.H."/>
            <person name="Hubbard S.S."/>
            <person name="Banfield J.F."/>
        </authorList>
    </citation>
    <scope>NUCLEOTIDE SEQUENCE [LARGE SCALE GENOMIC DNA]</scope>
</reference>
<keyword evidence="2" id="KW-0119">Carbohydrate metabolism</keyword>
<feature type="transmembrane region" description="Helical" evidence="4">
    <location>
        <begin position="172"/>
        <end position="193"/>
    </location>
</feature>
<evidence type="ECO:0000313" key="7">
    <source>
        <dbReference type="EMBL" id="OGY61257.1"/>
    </source>
</evidence>
<evidence type="ECO:0000256" key="3">
    <source>
        <dbReference type="ARBA" id="ARBA00023326"/>
    </source>
</evidence>
<sequence>MTWLLIAALAQLTLGTSAVFDKLLLRRGVFDPWVYTFWVGILGIFSLVLVPFGFESVSLGFLLLALLAGSIFILAVLFMFLSLHRGEASEILPIIGSLSPVFTLIAGLILLSDKLSFVDLIGFSFLVAGSVIIFLSRRDKSWLKSGSLLVSSAVLFGLSNVLAKLVFDETNFVTGFVLIKLGGILAAILFLVYPSVVRSLFSSKSDTVPSNKFLYLLNRGYAGVGSLLVNVAIFMAHPALVDATQSFRYIIIFLASWFLLKEISRGRVLVYKIIATFLVVTGFVWLGFVGYARSLPALETNRPVEWGITFSEKFTDQLGIDAQKTLTNIMTDLKPRKVRLVAYWDELEKEKGIFDFSNLDSYIATVENGEAKIILAMGMKTPRWPECHIPDWADALSPEERQQELMNYIEAVVNKYHDNENVIMWQVENEPFLFFGQCPGRVDDFMKQEVDLVKSLDSSRPILATDGGEAGRWFKAARYGDVFGSTMYRRVYSARFGWLVGVVDYPLSPSFFRLKENIVRWLINDYEKPFIIIELQSEPWGELGTPELNYERQTELFSLDYFKETIRFAKDTGFDEYYLWGGEWWYYLKTEKNDSRYWDYAKDIFKSSI</sequence>
<dbReference type="GO" id="GO:0016020">
    <property type="term" value="C:membrane"/>
    <property type="evidence" value="ECO:0007669"/>
    <property type="project" value="InterPro"/>
</dbReference>
<evidence type="ECO:0008006" key="9">
    <source>
        <dbReference type="Google" id="ProtNLM"/>
    </source>
</evidence>
<evidence type="ECO:0000259" key="6">
    <source>
        <dbReference type="Pfam" id="PF00892"/>
    </source>
</evidence>
<feature type="domain" description="EamA" evidence="6">
    <location>
        <begin position="2"/>
        <end position="134"/>
    </location>
</feature>
<dbReference type="Proteomes" id="UP000176571">
    <property type="component" value="Unassembled WGS sequence"/>
</dbReference>
<feature type="transmembrane region" description="Helical" evidence="4">
    <location>
        <begin position="91"/>
        <end position="110"/>
    </location>
</feature>
<evidence type="ECO:0000256" key="2">
    <source>
        <dbReference type="ARBA" id="ARBA00023277"/>
    </source>
</evidence>
<dbReference type="EMBL" id="MHJB01000013">
    <property type="protein sequence ID" value="OGY61257.1"/>
    <property type="molecule type" value="Genomic_DNA"/>
</dbReference>
<gene>
    <name evidence="7" type="ORF">A3F99_00535</name>
</gene>
<keyword evidence="4" id="KW-0472">Membrane</keyword>
<organism evidence="7 8">
    <name type="scientific">Candidatus Colwellbacteria bacterium RIFCSPLOWO2_12_FULL_43_11</name>
    <dbReference type="NCBI Taxonomy" id="1797693"/>
    <lineage>
        <taxon>Bacteria</taxon>
        <taxon>Candidatus Colwelliibacteriota</taxon>
    </lineage>
</organism>
<dbReference type="InterPro" id="IPR001000">
    <property type="entry name" value="GH10_dom"/>
</dbReference>
<dbReference type="SUPFAM" id="SSF103481">
    <property type="entry name" value="Multidrug resistance efflux transporter EmrE"/>
    <property type="match status" value="1"/>
</dbReference>
<dbReference type="AlphaFoldDB" id="A0A1G1ZCA6"/>
<feature type="transmembrane region" description="Helical" evidence="4">
    <location>
        <begin position="246"/>
        <end position="263"/>
    </location>
</feature>
<keyword evidence="1" id="KW-0378">Hydrolase</keyword>
<dbReference type="InterPro" id="IPR017853">
    <property type="entry name" value="GH"/>
</dbReference>
<comment type="caution">
    <text evidence="7">The sequence shown here is derived from an EMBL/GenBank/DDBJ whole genome shotgun (WGS) entry which is preliminary data.</text>
</comment>
<dbReference type="Pfam" id="PF00892">
    <property type="entry name" value="EamA"/>
    <property type="match status" value="1"/>
</dbReference>
<accession>A0A1G1ZCA6</accession>
<feature type="transmembrane region" description="Helical" evidence="4">
    <location>
        <begin position="213"/>
        <end position="234"/>
    </location>
</feature>
<protein>
    <recommendedName>
        <fullName evidence="9">EamA domain-containing protein</fullName>
    </recommendedName>
</protein>
<feature type="transmembrane region" description="Helical" evidence="4">
    <location>
        <begin position="269"/>
        <end position="292"/>
    </location>
</feature>
<dbReference type="SUPFAM" id="SSF51445">
    <property type="entry name" value="(Trans)glycosidases"/>
    <property type="match status" value="1"/>
</dbReference>
<keyword evidence="3" id="KW-0624">Polysaccharide degradation</keyword>
<dbReference type="STRING" id="1797693.A3F99_00535"/>
<feature type="transmembrane region" description="Helical" evidence="4">
    <location>
        <begin position="148"/>
        <end position="167"/>
    </location>
</feature>
<evidence type="ECO:0000256" key="1">
    <source>
        <dbReference type="ARBA" id="ARBA00022801"/>
    </source>
</evidence>
<dbReference type="InterPro" id="IPR000620">
    <property type="entry name" value="EamA_dom"/>
</dbReference>
<dbReference type="Gene3D" id="3.20.20.80">
    <property type="entry name" value="Glycosidases"/>
    <property type="match status" value="1"/>
</dbReference>
<dbReference type="GO" id="GO:0000272">
    <property type="term" value="P:polysaccharide catabolic process"/>
    <property type="evidence" value="ECO:0007669"/>
    <property type="project" value="UniProtKB-KW"/>
</dbReference>
<dbReference type="Gene3D" id="1.10.3730.20">
    <property type="match status" value="1"/>
</dbReference>
<dbReference type="Pfam" id="PF00331">
    <property type="entry name" value="Glyco_hydro_10"/>
    <property type="match status" value="1"/>
</dbReference>
<keyword evidence="4" id="KW-1133">Transmembrane helix</keyword>
<dbReference type="GO" id="GO:0004553">
    <property type="term" value="F:hydrolase activity, hydrolyzing O-glycosyl compounds"/>
    <property type="evidence" value="ECO:0007669"/>
    <property type="project" value="InterPro"/>
</dbReference>
<evidence type="ECO:0000313" key="8">
    <source>
        <dbReference type="Proteomes" id="UP000176571"/>
    </source>
</evidence>
<dbReference type="InterPro" id="IPR037185">
    <property type="entry name" value="EmrE-like"/>
</dbReference>
<feature type="domain" description="GH10" evidence="5">
    <location>
        <begin position="344"/>
        <end position="432"/>
    </location>
</feature>
<proteinExistence type="predicted"/>
<keyword evidence="4" id="KW-0812">Transmembrane</keyword>
<feature type="transmembrane region" description="Helical" evidence="4">
    <location>
        <begin position="34"/>
        <end position="54"/>
    </location>
</feature>